<evidence type="ECO:0000256" key="7">
    <source>
        <dbReference type="ARBA" id="ARBA00022777"/>
    </source>
</evidence>
<protein>
    <recommendedName>
        <fullName evidence="3">histidine kinase</fullName>
        <ecNumber evidence="3">2.7.13.3</ecNumber>
    </recommendedName>
</protein>
<evidence type="ECO:0000256" key="4">
    <source>
        <dbReference type="ARBA" id="ARBA00022553"/>
    </source>
</evidence>
<dbReference type="Gene3D" id="3.30.565.10">
    <property type="entry name" value="Histidine kinase-like ATPase, C-terminal domain"/>
    <property type="match status" value="1"/>
</dbReference>
<keyword evidence="5" id="KW-0808">Transferase</keyword>
<dbReference type="InterPro" id="IPR003660">
    <property type="entry name" value="HAMP_dom"/>
</dbReference>
<evidence type="ECO:0000256" key="5">
    <source>
        <dbReference type="ARBA" id="ARBA00022679"/>
    </source>
</evidence>
<dbReference type="PANTHER" id="PTHR45436">
    <property type="entry name" value="SENSOR HISTIDINE KINASE YKOH"/>
    <property type="match status" value="1"/>
</dbReference>
<dbReference type="SMART" id="SM00304">
    <property type="entry name" value="HAMP"/>
    <property type="match status" value="1"/>
</dbReference>
<dbReference type="InterPro" id="IPR003594">
    <property type="entry name" value="HATPase_dom"/>
</dbReference>
<feature type="domain" description="Histidine kinase" evidence="12">
    <location>
        <begin position="124"/>
        <end position="342"/>
    </location>
</feature>
<dbReference type="Proteomes" id="UP000548476">
    <property type="component" value="Unassembled WGS sequence"/>
</dbReference>
<keyword evidence="6 11" id="KW-0812">Transmembrane</keyword>
<keyword evidence="4" id="KW-0597">Phosphoprotein</keyword>
<evidence type="ECO:0000256" key="8">
    <source>
        <dbReference type="ARBA" id="ARBA00022989"/>
    </source>
</evidence>
<dbReference type="SUPFAM" id="SSF55874">
    <property type="entry name" value="ATPase domain of HSP90 chaperone/DNA topoisomerase II/histidine kinase"/>
    <property type="match status" value="1"/>
</dbReference>
<dbReference type="EMBL" id="JACHGT010000005">
    <property type="protein sequence ID" value="MBB6034922.1"/>
    <property type="molecule type" value="Genomic_DNA"/>
</dbReference>
<dbReference type="InterPro" id="IPR003661">
    <property type="entry name" value="HisK_dim/P_dom"/>
</dbReference>
<evidence type="ECO:0000259" key="12">
    <source>
        <dbReference type="PROSITE" id="PS50109"/>
    </source>
</evidence>
<evidence type="ECO:0000256" key="2">
    <source>
        <dbReference type="ARBA" id="ARBA00004236"/>
    </source>
</evidence>
<dbReference type="Pfam" id="PF00672">
    <property type="entry name" value="HAMP"/>
    <property type="match status" value="1"/>
</dbReference>
<sequence>MSDVRGRWPWARLPRPTMRLRLGIWYGVVAVVAGTLGLVLPRWWLTIPVVIVGGMGLGYYVAGRALRPLHDVTATARRLSAETFDERIRHDGPDDEIHELAGTFDDMLDRISSAFEAQKRFVANASHELRTPLAVMRTEIDVTTSDPDADIDEYRRMAEVVRGATSRAGDLIEGLLLLARTEIEIARRLTTRVPTDLGECASGAIVSAQRLADELGLAMATSMMPAPVIGDPSLLERLAGNLIENAIRHNVPGGRLWVLAGAHSTAAWMVVGNTGSDVEADAVPTLFEPFTRGGVERVGARGAGLGLSIVRAVVAAHGGTVTAHALPDGGGLEFRVEIPLPPPEGVVGD</sequence>
<dbReference type="Gene3D" id="1.10.287.130">
    <property type="match status" value="1"/>
</dbReference>
<reference evidence="14 15" key="1">
    <citation type="submission" date="2020-08" db="EMBL/GenBank/DDBJ databases">
        <title>Genomic Encyclopedia of Type Strains, Phase IV (KMG-IV): sequencing the most valuable type-strain genomes for metagenomic binning, comparative biology and taxonomic classification.</title>
        <authorList>
            <person name="Goeker M."/>
        </authorList>
    </citation>
    <scope>NUCLEOTIDE SEQUENCE [LARGE SCALE GENOMIC DNA]</scope>
    <source>
        <strain evidence="14 15">YIM 65646</strain>
    </source>
</reference>
<dbReference type="Pfam" id="PF02518">
    <property type="entry name" value="HATPase_c"/>
    <property type="match status" value="1"/>
</dbReference>
<feature type="transmembrane region" description="Helical" evidence="11">
    <location>
        <begin position="20"/>
        <end position="37"/>
    </location>
</feature>
<evidence type="ECO:0000256" key="9">
    <source>
        <dbReference type="ARBA" id="ARBA00023012"/>
    </source>
</evidence>
<keyword evidence="10 11" id="KW-0472">Membrane</keyword>
<evidence type="ECO:0000256" key="1">
    <source>
        <dbReference type="ARBA" id="ARBA00000085"/>
    </source>
</evidence>
<feature type="transmembrane region" description="Helical" evidence="11">
    <location>
        <begin position="43"/>
        <end position="62"/>
    </location>
</feature>
<dbReference type="PANTHER" id="PTHR45436:SF5">
    <property type="entry name" value="SENSOR HISTIDINE KINASE TRCS"/>
    <property type="match status" value="1"/>
</dbReference>
<proteinExistence type="predicted"/>
<dbReference type="SUPFAM" id="SSF47384">
    <property type="entry name" value="Homodimeric domain of signal transducing histidine kinase"/>
    <property type="match status" value="1"/>
</dbReference>
<keyword evidence="7 14" id="KW-0418">Kinase</keyword>
<evidence type="ECO:0000256" key="6">
    <source>
        <dbReference type="ARBA" id="ARBA00022692"/>
    </source>
</evidence>
<dbReference type="AlphaFoldDB" id="A0A841FMY6"/>
<comment type="catalytic activity">
    <reaction evidence="1">
        <text>ATP + protein L-histidine = ADP + protein N-phospho-L-histidine.</text>
        <dbReference type="EC" id="2.7.13.3"/>
    </reaction>
</comment>
<dbReference type="PROSITE" id="PS50109">
    <property type="entry name" value="HIS_KIN"/>
    <property type="match status" value="1"/>
</dbReference>
<dbReference type="GO" id="GO:0000155">
    <property type="term" value="F:phosphorelay sensor kinase activity"/>
    <property type="evidence" value="ECO:0007669"/>
    <property type="project" value="InterPro"/>
</dbReference>
<dbReference type="Gene3D" id="6.10.340.10">
    <property type="match status" value="1"/>
</dbReference>
<dbReference type="InterPro" id="IPR036890">
    <property type="entry name" value="HATPase_C_sf"/>
</dbReference>
<dbReference type="InterPro" id="IPR005467">
    <property type="entry name" value="His_kinase_dom"/>
</dbReference>
<dbReference type="CDD" id="cd06225">
    <property type="entry name" value="HAMP"/>
    <property type="match status" value="1"/>
</dbReference>
<evidence type="ECO:0000313" key="14">
    <source>
        <dbReference type="EMBL" id="MBB6034922.1"/>
    </source>
</evidence>
<dbReference type="InterPro" id="IPR004358">
    <property type="entry name" value="Sig_transdc_His_kin-like_C"/>
</dbReference>
<dbReference type="SUPFAM" id="SSF158472">
    <property type="entry name" value="HAMP domain-like"/>
    <property type="match status" value="1"/>
</dbReference>
<dbReference type="InterPro" id="IPR050428">
    <property type="entry name" value="TCS_sensor_his_kinase"/>
</dbReference>
<dbReference type="SMART" id="SM00387">
    <property type="entry name" value="HATPase_c"/>
    <property type="match status" value="1"/>
</dbReference>
<evidence type="ECO:0000259" key="13">
    <source>
        <dbReference type="PROSITE" id="PS50885"/>
    </source>
</evidence>
<dbReference type="Pfam" id="PF00512">
    <property type="entry name" value="HisKA"/>
    <property type="match status" value="1"/>
</dbReference>
<keyword evidence="8 11" id="KW-1133">Transmembrane helix</keyword>
<dbReference type="PRINTS" id="PR00344">
    <property type="entry name" value="BCTRLSENSOR"/>
</dbReference>
<dbReference type="CDD" id="cd00075">
    <property type="entry name" value="HATPase"/>
    <property type="match status" value="1"/>
</dbReference>
<evidence type="ECO:0000313" key="15">
    <source>
        <dbReference type="Proteomes" id="UP000548476"/>
    </source>
</evidence>
<feature type="domain" description="HAMP" evidence="13">
    <location>
        <begin position="63"/>
        <end position="116"/>
    </location>
</feature>
<dbReference type="SMART" id="SM00388">
    <property type="entry name" value="HisKA"/>
    <property type="match status" value="1"/>
</dbReference>
<keyword evidence="9" id="KW-0902">Two-component regulatory system</keyword>
<accession>A0A841FMY6</accession>
<dbReference type="PROSITE" id="PS50885">
    <property type="entry name" value="HAMP"/>
    <property type="match status" value="1"/>
</dbReference>
<dbReference type="CDD" id="cd00082">
    <property type="entry name" value="HisKA"/>
    <property type="match status" value="1"/>
</dbReference>
<dbReference type="InterPro" id="IPR036097">
    <property type="entry name" value="HisK_dim/P_sf"/>
</dbReference>
<evidence type="ECO:0000256" key="3">
    <source>
        <dbReference type="ARBA" id="ARBA00012438"/>
    </source>
</evidence>
<comment type="caution">
    <text evidence="14">The sequence shown here is derived from an EMBL/GenBank/DDBJ whole genome shotgun (WGS) entry which is preliminary data.</text>
</comment>
<name>A0A841FMY6_9ACTN</name>
<comment type="subcellular location">
    <subcellularLocation>
        <location evidence="2">Cell membrane</location>
    </subcellularLocation>
</comment>
<evidence type="ECO:0000256" key="10">
    <source>
        <dbReference type="ARBA" id="ARBA00023136"/>
    </source>
</evidence>
<evidence type="ECO:0000256" key="11">
    <source>
        <dbReference type="SAM" id="Phobius"/>
    </source>
</evidence>
<gene>
    <name evidence="14" type="ORF">HNR73_002776</name>
</gene>
<dbReference type="EC" id="2.7.13.3" evidence="3"/>
<dbReference type="GO" id="GO:0005886">
    <property type="term" value="C:plasma membrane"/>
    <property type="evidence" value="ECO:0007669"/>
    <property type="project" value="UniProtKB-SubCell"/>
</dbReference>
<organism evidence="14 15">
    <name type="scientific">Phytomonospora endophytica</name>
    <dbReference type="NCBI Taxonomy" id="714109"/>
    <lineage>
        <taxon>Bacteria</taxon>
        <taxon>Bacillati</taxon>
        <taxon>Actinomycetota</taxon>
        <taxon>Actinomycetes</taxon>
        <taxon>Micromonosporales</taxon>
        <taxon>Micromonosporaceae</taxon>
        <taxon>Phytomonospora</taxon>
    </lineage>
</organism>
<keyword evidence="15" id="KW-1185">Reference proteome</keyword>